<dbReference type="HOGENOM" id="CLU_2513759_0_0_1"/>
<evidence type="ECO:0000313" key="2">
    <source>
        <dbReference type="EMBL" id="EIN03860.1"/>
    </source>
</evidence>
<sequence>MIPVSIASTEDVGVKAALRRLCQALCDGSAPREESSDTTSNPQTTALQDGQTTTTDRVPRYVKRAIADEANMPDERFLEQFKAAD</sequence>
<reference evidence="3" key="1">
    <citation type="journal article" date="2012" name="Science">
        <title>The Paleozoic origin of enzymatic lignin decomposition reconstructed from 31 fungal genomes.</title>
        <authorList>
            <person name="Floudas D."/>
            <person name="Binder M."/>
            <person name="Riley R."/>
            <person name="Barry K."/>
            <person name="Blanchette R.A."/>
            <person name="Henrissat B."/>
            <person name="Martinez A.T."/>
            <person name="Otillar R."/>
            <person name="Spatafora J.W."/>
            <person name="Yadav J.S."/>
            <person name="Aerts A."/>
            <person name="Benoit I."/>
            <person name="Boyd A."/>
            <person name="Carlson A."/>
            <person name="Copeland A."/>
            <person name="Coutinho P.M."/>
            <person name="de Vries R.P."/>
            <person name="Ferreira P."/>
            <person name="Findley K."/>
            <person name="Foster B."/>
            <person name="Gaskell J."/>
            <person name="Glotzer D."/>
            <person name="Gorecki P."/>
            <person name="Heitman J."/>
            <person name="Hesse C."/>
            <person name="Hori C."/>
            <person name="Igarashi K."/>
            <person name="Jurgens J.A."/>
            <person name="Kallen N."/>
            <person name="Kersten P."/>
            <person name="Kohler A."/>
            <person name="Kuees U."/>
            <person name="Kumar T.K.A."/>
            <person name="Kuo A."/>
            <person name="LaButti K."/>
            <person name="Larrondo L.F."/>
            <person name="Lindquist E."/>
            <person name="Ling A."/>
            <person name="Lombard V."/>
            <person name="Lucas S."/>
            <person name="Lundell T."/>
            <person name="Martin R."/>
            <person name="McLaughlin D.J."/>
            <person name="Morgenstern I."/>
            <person name="Morin E."/>
            <person name="Murat C."/>
            <person name="Nagy L.G."/>
            <person name="Nolan M."/>
            <person name="Ohm R.A."/>
            <person name="Patyshakuliyeva A."/>
            <person name="Rokas A."/>
            <person name="Ruiz-Duenas F.J."/>
            <person name="Sabat G."/>
            <person name="Salamov A."/>
            <person name="Samejima M."/>
            <person name="Schmutz J."/>
            <person name="Slot J.C."/>
            <person name="St John F."/>
            <person name="Stenlid J."/>
            <person name="Sun H."/>
            <person name="Sun S."/>
            <person name="Syed K."/>
            <person name="Tsang A."/>
            <person name="Wiebenga A."/>
            <person name="Young D."/>
            <person name="Pisabarro A."/>
            <person name="Eastwood D.C."/>
            <person name="Martin F."/>
            <person name="Cullen D."/>
            <person name="Grigoriev I.V."/>
            <person name="Hibbett D.S."/>
        </authorList>
    </citation>
    <scope>NUCLEOTIDE SEQUENCE [LARGE SCALE GENOMIC DNA]</scope>
    <source>
        <strain evidence="3">HHB-11173 SS5</strain>
    </source>
</reference>
<keyword evidence="3" id="KW-1185">Reference proteome</keyword>
<accession>R7S0E2</accession>
<dbReference type="RefSeq" id="XP_007388918.1">
    <property type="nucleotide sequence ID" value="XM_007388856.1"/>
</dbReference>
<evidence type="ECO:0000256" key="1">
    <source>
        <dbReference type="SAM" id="MobiDB-lite"/>
    </source>
</evidence>
<feature type="region of interest" description="Disordered" evidence="1">
    <location>
        <begin position="28"/>
        <end position="59"/>
    </location>
</feature>
<protein>
    <submittedName>
        <fullName evidence="2">Uncharacterized protein</fullName>
    </submittedName>
</protein>
<dbReference type="AlphaFoldDB" id="R7S0E2"/>
<dbReference type="KEGG" id="psq:PUNSTDRAFT_123130"/>
<dbReference type="EMBL" id="JH687558">
    <property type="protein sequence ID" value="EIN03860.1"/>
    <property type="molecule type" value="Genomic_DNA"/>
</dbReference>
<name>R7S0E2_PUNST</name>
<evidence type="ECO:0000313" key="3">
    <source>
        <dbReference type="Proteomes" id="UP000054196"/>
    </source>
</evidence>
<proteinExistence type="predicted"/>
<organism evidence="2 3">
    <name type="scientific">Punctularia strigosozonata (strain HHB-11173)</name>
    <name type="common">White-rot fungus</name>
    <dbReference type="NCBI Taxonomy" id="741275"/>
    <lineage>
        <taxon>Eukaryota</taxon>
        <taxon>Fungi</taxon>
        <taxon>Dikarya</taxon>
        <taxon>Basidiomycota</taxon>
        <taxon>Agaricomycotina</taxon>
        <taxon>Agaricomycetes</taxon>
        <taxon>Corticiales</taxon>
        <taxon>Punctulariaceae</taxon>
        <taxon>Punctularia</taxon>
    </lineage>
</organism>
<dbReference type="Proteomes" id="UP000054196">
    <property type="component" value="Unassembled WGS sequence"/>
</dbReference>
<dbReference type="GeneID" id="18877629"/>
<gene>
    <name evidence="2" type="ORF">PUNSTDRAFT_123130</name>
</gene>
<feature type="compositionally biased region" description="Low complexity" evidence="1">
    <location>
        <begin position="43"/>
        <end position="55"/>
    </location>
</feature>